<protein>
    <submittedName>
        <fullName evidence="1">Uncharacterized protein</fullName>
    </submittedName>
</protein>
<evidence type="ECO:0000313" key="1">
    <source>
        <dbReference type="EMBL" id="GAG18870.1"/>
    </source>
</evidence>
<dbReference type="EMBL" id="BARS01032822">
    <property type="protein sequence ID" value="GAG18870.1"/>
    <property type="molecule type" value="Genomic_DNA"/>
</dbReference>
<organism evidence="1">
    <name type="scientific">marine sediment metagenome</name>
    <dbReference type="NCBI Taxonomy" id="412755"/>
    <lineage>
        <taxon>unclassified sequences</taxon>
        <taxon>metagenomes</taxon>
        <taxon>ecological metagenomes</taxon>
    </lineage>
</organism>
<accession>X0VKT2</accession>
<sequence>WVHANPEVKPFLMQHLQLLSMPPITSLLLLSPDASTPLWYTEHFQTRVTAIAAITPGKSGLYVANYSDKTPGLHRIDNPVD</sequence>
<feature type="non-terminal residue" evidence="1">
    <location>
        <position position="1"/>
    </location>
</feature>
<reference evidence="1" key="1">
    <citation type="journal article" date="2014" name="Front. Microbiol.">
        <title>High frequency of phylogenetically diverse reductive dehalogenase-homologous genes in deep subseafloor sedimentary metagenomes.</title>
        <authorList>
            <person name="Kawai M."/>
            <person name="Futagami T."/>
            <person name="Toyoda A."/>
            <person name="Takaki Y."/>
            <person name="Nishi S."/>
            <person name="Hori S."/>
            <person name="Arai W."/>
            <person name="Tsubouchi T."/>
            <person name="Morono Y."/>
            <person name="Uchiyama I."/>
            <person name="Ito T."/>
            <person name="Fujiyama A."/>
            <person name="Inagaki F."/>
            <person name="Takami H."/>
        </authorList>
    </citation>
    <scope>NUCLEOTIDE SEQUENCE</scope>
    <source>
        <strain evidence="1">Expedition CK06-06</strain>
    </source>
</reference>
<gene>
    <name evidence="1" type="ORF">S01H1_50905</name>
</gene>
<proteinExistence type="predicted"/>
<name>X0VKT2_9ZZZZ</name>
<dbReference type="AlphaFoldDB" id="X0VKT2"/>
<comment type="caution">
    <text evidence="1">The sequence shown here is derived from an EMBL/GenBank/DDBJ whole genome shotgun (WGS) entry which is preliminary data.</text>
</comment>